<dbReference type="AlphaFoldDB" id="A0A078M131"/>
<proteinExistence type="predicted"/>
<dbReference type="CDD" id="cd02440">
    <property type="entry name" value="AdoMet_MTases"/>
    <property type="match status" value="1"/>
</dbReference>
<dbReference type="Gene3D" id="3.40.50.150">
    <property type="entry name" value="Vaccinia Virus protein VP39"/>
    <property type="match status" value="1"/>
</dbReference>
<dbReference type="PANTHER" id="PTHR43861">
    <property type="entry name" value="TRANS-ACONITATE 2-METHYLTRANSFERASE-RELATED"/>
    <property type="match status" value="1"/>
</dbReference>
<dbReference type="Gene3D" id="2.20.25.110">
    <property type="entry name" value="S-adenosyl-L-methionine-dependent methyltransferases"/>
    <property type="match status" value="1"/>
</dbReference>
<dbReference type="PANTHER" id="PTHR43861:SF1">
    <property type="entry name" value="TRANS-ACONITATE 2-METHYLTRANSFERASE"/>
    <property type="match status" value="1"/>
</dbReference>
<evidence type="ECO:0000313" key="1">
    <source>
        <dbReference type="EMBL" id="CDZ99974.1"/>
    </source>
</evidence>
<dbReference type="InterPro" id="IPR029063">
    <property type="entry name" value="SAM-dependent_MTases_sf"/>
</dbReference>
<sequence>MSSYTQFALIYDELQQDVPYDDYADWVRLVAPPTTNKVLVDIGCGTGTMLQRFQALGYEVTGVDLSDEMLMVASERLPHVPLVCQSMDELEGFTDVDVMTIVLDSLNYLPSAMAVQATFERIYASLAAGGHLFFDVHSLLKMEIFLDSPFTYDDGNIAYIWHTEEGDAPHSIVHDMTFFVAEGEHYRRFDETHYQQTYEPMQYVAWLQAAGFTDITVTADFTMDAPTDESERIFIHAKKADA</sequence>
<gene>
    <name evidence="1" type="primary">desVI</name>
    <name evidence="1" type="ORF">BN1050_00391</name>
</gene>
<dbReference type="EMBL" id="LN483073">
    <property type="protein sequence ID" value="CDZ99974.1"/>
    <property type="molecule type" value="Genomic_DNA"/>
</dbReference>
<organism evidence="1">
    <name type="scientific">Metalysinibacillus saudimassiliensis</name>
    <dbReference type="NCBI Taxonomy" id="1461583"/>
    <lineage>
        <taxon>Bacteria</taxon>
        <taxon>Bacillati</taxon>
        <taxon>Bacillota</taxon>
        <taxon>Bacilli</taxon>
        <taxon>Bacillales</taxon>
        <taxon>Caryophanaceae</taxon>
        <taxon>Metalysinibacillus</taxon>
    </lineage>
</organism>
<protein>
    <submittedName>
        <fullName evidence="1">dTDP-3-amino-3,4, 6-trideoxy-alpha-D-glucopyranose</fullName>
    </submittedName>
</protein>
<reference evidence="1" key="1">
    <citation type="submission" date="2014-07" db="EMBL/GenBank/DDBJ databases">
        <authorList>
            <person name="Urmite Genomes Urmite Genomes"/>
        </authorList>
    </citation>
    <scope>NUCLEOTIDE SEQUENCE</scope>
    <source>
        <strain evidence="1">13S34_air</strain>
    </source>
</reference>
<accession>A0A078M131</accession>
<dbReference type="PATRIC" id="fig|1461583.4.peg.363"/>
<dbReference type="SUPFAM" id="SSF53335">
    <property type="entry name" value="S-adenosyl-L-methionine-dependent methyltransferases"/>
    <property type="match status" value="1"/>
</dbReference>
<dbReference type="HOGENOM" id="CLU_069129_5_0_9"/>
<dbReference type="Pfam" id="PF13489">
    <property type="entry name" value="Methyltransf_23"/>
    <property type="match status" value="1"/>
</dbReference>
<name>A0A078M131_9BACL</name>